<keyword evidence="2" id="KW-1185">Reference proteome</keyword>
<evidence type="ECO:0000313" key="1">
    <source>
        <dbReference type="EMBL" id="PON82361.1"/>
    </source>
</evidence>
<proteinExistence type="predicted"/>
<organism evidence="1 2">
    <name type="scientific">Trema orientale</name>
    <name type="common">Charcoal tree</name>
    <name type="synonym">Celtis orientalis</name>
    <dbReference type="NCBI Taxonomy" id="63057"/>
    <lineage>
        <taxon>Eukaryota</taxon>
        <taxon>Viridiplantae</taxon>
        <taxon>Streptophyta</taxon>
        <taxon>Embryophyta</taxon>
        <taxon>Tracheophyta</taxon>
        <taxon>Spermatophyta</taxon>
        <taxon>Magnoliopsida</taxon>
        <taxon>eudicotyledons</taxon>
        <taxon>Gunneridae</taxon>
        <taxon>Pentapetalae</taxon>
        <taxon>rosids</taxon>
        <taxon>fabids</taxon>
        <taxon>Rosales</taxon>
        <taxon>Cannabaceae</taxon>
        <taxon>Trema</taxon>
    </lineage>
</organism>
<dbReference type="OrthoDB" id="10273961at2759"/>
<dbReference type="AlphaFoldDB" id="A0A2P5EA14"/>
<protein>
    <submittedName>
        <fullName evidence="1">Uncharacterized protein</fullName>
    </submittedName>
</protein>
<sequence length="111" mass="12475">MENEPGMDLFELLRFSTEVQEGRECAEGSCLVAWKVREFENEEFARRHLNANELFLGAGSFWYMRGRTELNPHLKSSDLSFFGLQVSEGISLGLKADSTGSVHLWGCAAEV</sequence>
<gene>
    <name evidence="1" type="ORF">TorRG33x02_218560</name>
</gene>
<comment type="caution">
    <text evidence="1">The sequence shown here is derived from an EMBL/GenBank/DDBJ whole genome shotgun (WGS) entry which is preliminary data.</text>
</comment>
<dbReference type="EMBL" id="JXTC01000196">
    <property type="protein sequence ID" value="PON82361.1"/>
    <property type="molecule type" value="Genomic_DNA"/>
</dbReference>
<dbReference type="InParanoid" id="A0A2P5EA14"/>
<accession>A0A2P5EA14</accession>
<evidence type="ECO:0000313" key="2">
    <source>
        <dbReference type="Proteomes" id="UP000237000"/>
    </source>
</evidence>
<name>A0A2P5EA14_TREOI</name>
<dbReference type="Proteomes" id="UP000237000">
    <property type="component" value="Unassembled WGS sequence"/>
</dbReference>
<reference evidence="2" key="1">
    <citation type="submission" date="2016-06" db="EMBL/GenBank/DDBJ databases">
        <title>Parallel loss of symbiosis genes in relatives of nitrogen-fixing non-legume Parasponia.</title>
        <authorList>
            <person name="Van Velzen R."/>
            <person name="Holmer R."/>
            <person name="Bu F."/>
            <person name="Rutten L."/>
            <person name="Van Zeijl A."/>
            <person name="Liu W."/>
            <person name="Santuari L."/>
            <person name="Cao Q."/>
            <person name="Sharma T."/>
            <person name="Shen D."/>
            <person name="Roswanjaya Y."/>
            <person name="Wardhani T."/>
            <person name="Kalhor M.S."/>
            <person name="Jansen J."/>
            <person name="Van den Hoogen J."/>
            <person name="Gungor B."/>
            <person name="Hartog M."/>
            <person name="Hontelez J."/>
            <person name="Verver J."/>
            <person name="Yang W.-C."/>
            <person name="Schijlen E."/>
            <person name="Repin R."/>
            <person name="Schilthuizen M."/>
            <person name="Schranz E."/>
            <person name="Heidstra R."/>
            <person name="Miyata K."/>
            <person name="Fedorova E."/>
            <person name="Kohlen W."/>
            <person name="Bisseling T."/>
            <person name="Smit S."/>
            <person name="Geurts R."/>
        </authorList>
    </citation>
    <scope>NUCLEOTIDE SEQUENCE [LARGE SCALE GENOMIC DNA]</scope>
    <source>
        <strain evidence="2">cv. RG33-2</strain>
    </source>
</reference>